<gene>
    <name evidence="1" type="ORF">EWM59_22245</name>
</gene>
<dbReference type="PROSITE" id="PS51257">
    <property type="entry name" value="PROKAR_LIPOPROTEIN"/>
    <property type="match status" value="1"/>
</dbReference>
<dbReference type="AlphaFoldDB" id="A0A4Q5LV19"/>
<evidence type="ECO:0000313" key="1">
    <source>
        <dbReference type="EMBL" id="RYU93385.1"/>
    </source>
</evidence>
<organism evidence="1 2">
    <name type="scientific">Emticicia agri</name>
    <dbReference type="NCBI Taxonomy" id="2492393"/>
    <lineage>
        <taxon>Bacteria</taxon>
        <taxon>Pseudomonadati</taxon>
        <taxon>Bacteroidota</taxon>
        <taxon>Cytophagia</taxon>
        <taxon>Cytophagales</taxon>
        <taxon>Leadbetterellaceae</taxon>
        <taxon>Emticicia</taxon>
    </lineage>
</organism>
<dbReference type="OrthoDB" id="955119at2"/>
<accession>A0A4Q5LV19</accession>
<evidence type="ECO:0000313" key="2">
    <source>
        <dbReference type="Proteomes" id="UP000293162"/>
    </source>
</evidence>
<proteinExistence type="predicted"/>
<dbReference type="EMBL" id="SEWF01000046">
    <property type="protein sequence ID" value="RYU93385.1"/>
    <property type="molecule type" value="Genomic_DNA"/>
</dbReference>
<keyword evidence="2" id="KW-1185">Reference proteome</keyword>
<reference evidence="1 2" key="1">
    <citation type="submission" date="2019-02" db="EMBL/GenBank/DDBJ databases">
        <title>Bacterial novel species Emticicia sp. 17J42-9 isolated from soil.</title>
        <authorList>
            <person name="Jung H.-Y."/>
        </authorList>
    </citation>
    <scope>NUCLEOTIDE SEQUENCE [LARGE SCALE GENOMIC DNA]</scope>
    <source>
        <strain evidence="1 2">17J42-9</strain>
    </source>
</reference>
<dbReference type="Proteomes" id="UP000293162">
    <property type="component" value="Unassembled WGS sequence"/>
</dbReference>
<comment type="caution">
    <text evidence="1">The sequence shown here is derived from an EMBL/GenBank/DDBJ whole genome shotgun (WGS) entry which is preliminary data.</text>
</comment>
<protein>
    <submittedName>
        <fullName evidence="1">Uncharacterized protein</fullName>
    </submittedName>
</protein>
<name>A0A4Q5LV19_9BACT</name>
<dbReference type="RefSeq" id="WP_130023460.1">
    <property type="nucleotide sequence ID" value="NZ_SEWF01000046.1"/>
</dbReference>
<sequence>MKAITFLLLLFAIAACNKPAEYIDPEWDKLFPIENPAFSLRFPTQDWKLVPLQGIDSYVGYFERGSDKIYFDHGWYNGDINKDGNPKPLSYEETSINGKRAVIAKEKQDNTIKDYYEKKANLKRVRA</sequence>